<reference evidence="2" key="1">
    <citation type="journal article" date="2021" name="Proc. Natl. Acad. Sci. U.S.A.">
        <title>Three genomes in the algal genus Volvox reveal the fate of a haploid sex-determining region after a transition to homothallism.</title>
        <authorList>
            <person name="Yamamoto K."/>
            <person name="Hamaji T."/>
            <person name="Kawai-Toyooka H."/>
            <person name="Matsuzaki R."/>
            <person name="Takahashi F."/>
            <person name="Nishimura Y."/>
            <person name="Kawachi M."/>
            <person name="Noguchi H."/>
            <person name="Minakuchi Y."/>
            <person name="Umen J.G."/>
            <person name="Toyoda A."/>
            <person name="Nozaki H."/>
        </authorList>
    </citation>
    <scope>NUCLEOTIDE SEQUENCE</scope>
    <source>
        <strain evidence="2">NIES-3785</strain>
    </source>
</reference>
<sequence>MMTGRTVLASRAPPIAAALPAKNVLASVELLCRVAQRVAVTPPSHNRELLSSFYGKMIRWKSHGEEVDRNLMMALVLSISRTLASAFYQLRDGDSRRRVMDVLRKVGAEEMERVRKDLASGAQQPSDSNNSRNRPQQLPERSVRYLLHSMMSKVLGLLPMLLQQVWDGAAGGGRGGGGGSSGHVEGGRNNGDGKGMAEEGLILQRNGKKELSVRHQLAKLLLDVDHGGCRQLAADGNDALSYIVTMIAALGRLSWVSTMAFGSSLVAEEGAADFGEIAAAVTSMLQRNVGGDIDPEPGLSPVVLHLRSEEAGQRQPQGEQLADGNGGALETSASAASTAGNGGDARSAINSSSSSTAPSLVHVNLRLGRPWLWARCAHLHRMEGTRVGVSNDDDYDDGEFTFRASHRQLVRRLLQKLDERHSAILEPSKTGDRGLRVATAALLEVHKALLEQGRDFIIVPILRSSQLKQELMEVMSWFETRLHSAMLAEVAAGHSDDDEDGGDGRGGDPATAAATARVASGSGGTLPRSGRAPAVRDVLNHPAFGCGPSSSRTTAKTPNACGSRSSSPADCNPAGGSSSSSSSSSHNTPYNSSSSAALPSTSISTSSVAPAAATRAAMEIRSDWRQRRELVINWALCCLLGLTRCDEIDHRCVQFGMMEFVSMKYPEDMLRMLIDDRFSGTFDVYRMLCERVTLLVLECRKGQPDAVVLV</sequence>
<accession>A0A8J4GDU2</accession>
<evidence type="ECO:0000313" key="2">
    <source>
        <dbReference type="EMBL" id="GIM05135.1"/>
    </source>
</evidence>
<feature type="compositionally biased region" description="Low complexity" evidence="1">
    <location>
        <begin position="508"/>
        <end position="520"/>
    </location>
</feature>
<evidence type="ECO:0000313" key="3">
    <source>
        <dbReference type="Proteomes" id="UP000722791"/>
    </source>
</evidence>
<feature type="region of interest" description="Disordered" evidence="1">
    <location>
        <begin position="172"/>
        <end position="196"/>
    </location>
</feature>
<gene>
    <name evidence="2" type="ORF">Vretimale_9550</name>
</gene>
<feature type="compositionally biased region" description="Low complexity" evidence="1">
    <location>
        <begin position="577"/>
        <end position="601"/>
    </location>
</feature>
<comment type="caution">
    <text evidence="2">The sequence shown here is derived from an EMBL/GenBank/DDBJ whole genome shotgun (WGS) entry which is preliminary data.</text>
</comment>
<dbReference type="EMBL" id="BNCQ01000018">
    <property type="protein sequence ID" value="GIM05135.1"/>
    <property type="molecule type" value="Genomic_DNA"/>
</dbReference>
<organism evidence="2 3">
    <name type="scientific">Volvox reticuliferus</name>
    <dbReference type="NCBI Taxonomy" id="1737510"/>
    <lineage>
        <taxon>Eukaryota</taxon>
        <taxon>Viridiplantae</taxon>
        <taxon>Chlorophyta</taxon>
        <taxon>core chlorophytes</taxon>
        <taxon>Chlorophyceae</taxon>
        <taxon>CS clade</taxon>
        <taxon>Chlamydomonadales</taxon>
        <taxon>Volvocaceae</taxon>
        <taxon>Volvox</taxon>
    </lineage>
</organism>
<proteinExistence type="predicted"/>
<feature type="compositionally biased region" description="Polar residues" evidence="1">
    <location>
        <begin position="548"/>
        <end position="569"/>
    </location>
</feature>
<name>A0A8J4GDU2_9CHLO</name>
<evidence type="ECO:0000256" key="1">
    <source>
        <dbReference type="SAM" id="MobiDB-lite"/>
    </source>
</evidence>
<feature type="region of interest" description="Disordered" evidence="1">
    <location>
        <begin position="310"/>
        <end position="356"/>
    </location>
</feature>
<dbReference type="AlphaFoldDB" id="A0A8J4GDU2"/>
<feature type="region of interest" description="Disordered" evidence="1">
    <location>
        <begin position="116"/>
        <end position="138"/>
    </location>
</feature>
<feature type="compositionally biased region" description="Gly residues" evidence="1">
    <location>
        <begin position="172"/>
        <end position="181"/>
    </location>
</feature>
<protein>
    <submittedName>
        <fullName evidence="2">Uncharacterized protein</fullName>
    </submittedName>
</protein>
<feature type="region of interest" description="Disordered" evidence="1">
    <location>
        <begin position="492"/>
        <end position="601"/>
    </location>
</feature>
<feature type="compositionally biased region" description="Polar residues" evidence="1">
    <location>
        <begin position="121"/>
        <end position="136"/>
    </location>
</feature>
<dbReference type="Proteomes" id="UP000722791">
    <property type="component" value="Unassembled WGS sequence"/>
</dbReference>
<feature type="compositionally biased region" description="Low complexity" evidence="1">
    <location>
        <begin position="328"/>
        <end position="356"/>
    </location>
</feature>